<gene>
    <name evidence="5" type="ORF">U7230_01920</name>
</gene>
<accession>A0ABZ1BZ61</accession>
<evidence type="ECO:0000256" key="1">
    <source>
        <dbReference type="ARBA" id="ARBA00001946"/>
    </source>
</evidence>
<evidence type="ECO:0000259" key="4">
    <source>
        <dbReference type="PROSITE" id="PS51462"/>
    </source>
</evidence>
<dbReference type="PANTHER" id="PTHR43046">
    <property type="entry name" value="GDP-MANNOSE MANNOSYL HYDROLASE"/>
    <property type="match status" value="1"/>
</dbReference>
<reference evidence="5 6" key="1">
    <citation type="journal article" date="2024" name="Front. Microbiol.">
        <title>Novel thermophilic genera Geochorda gen. nov. and Carboxydochorda gen. nov. from the deep terrestrial subsurface reveal the ecophysiological diversity in the class Limnochordia.</title>
        <authorList>
            <person name="Karnachuk O.V."/>
            <person name="Lukina A.P."/>
            <person name="Avakyan M.R."/>
            <person name="Kadnikov V.V."/>
            <person name="Begmatov S."/>
            <person name="Beletsky A.V."/>
            <person name="Vlasova K.G."/>
            <person name="Novikov A.A."/>
            <person name="Shcherbakova V.A."/>
            <person name="Mardanov A.V."/>
            <person name="Ravin N.V."/>
        </authorList>
    </citation>
    <scope>NUCLEOTIDE SEQUENCE [LARGE SCALE GENOMIC DNA]</scope>
    <source>
        <strain evidence="5 6">L945</strain>
    </source>
</reference>
<dbReference type="InterPro" id="IPR020476">
    <property type="entry name" value="Nudix_hydrolase"/>
</dbReference>
<name>A0ABZ1BZ61_9FIRM</name>
<dbReference type="InterPro" id="IPR020084">
    <property type="entry name" value="NUDIX_hydrolase_CS"/>
</dbReference>
<dbReference type="PRINTS" id="PR00502">
    <property type="entry name" value="NUDIXFAMILY"/>
</dbReference>
<dbReference type="Proteomes" id="UP001332192">
    <property type="component" value="Chromosome"/>
</dbReference>
<keyword evidence="6" id="KW-1185">Reference proteome</keyword>
<organism evidence="5 6">
    <name type="scientific">Carboxydichorda subterranea</name>
    <dbReference type="NCBI Taxonomy" id="3109565"/>
    <lineage>
        <taxon>Bacteria</taxon>
        <taxon>Bacillati</taxon>
        <taxon>Bacillota</taxon>
        <taxon>Limnochordia</taxon>
        <taxon>Limnochordales</taxon>
        <taxon>Geochordaceae</taxon>
        <taxon>Carboxydichorda</taxon>
    </lineage>
</organism>
<dbReference type="InterPro" id="IPR015797">
    <property type="entry name" value="NUDIX_hydrolase-like_dom_sf"/>
</dbReference>
<evidence type="ECO:0000313" key="5">
    <source>
        <dbReference type="EMBL" id="WRP17791.1"/>
    </source>
</evidence>
<dbReference type="Pfam" id="PF00293">
    <property type="entry name" value="NUDIX"/>
    <property type="match status" value="1"/>
</dbReference>
<dbReference type="EMBL" id="CP141615">
    <property type="protein sequence ID" value="WRP17791.1"/>
    <property type="molecule type" value="Genomic_DNA"/>
</dbReference>
<keyword evidence="2 3" id="KW-0378">Hydrolase</keyword>
<comment type="cofactor">
    <cofactor evidence="1">
        <name>Mg(2+)</name>
        <dbReference type="ChEBI" id="CHEBI:18420"/>
    </cofactor>
</comment>
<dbReference type="PROSITE" id="PS51462">
    <property type="entry name" value="NUDIX"/>
    <property type="match status" value="1"/>
</dbReference>
<dbReference type="RefSeq" id="WP_324717061.1">
    <property type="nucleotide sequence ID" value="NZ_CP141615.1"/>
</dbReference>
<evidence type="ECO:0000313" key="6">
    <source>
        <dbReference type="Proteomes" id="UP001332192"/>
    </source>
</evidence>
<protein>
    <submittedName>
        <fullName evidence="5">NUDIX domain-containing protein</fullName>
    </submittedName>
</protein>
<feature type="domain" description="Nudix hydrolase" evidence="4">
    <location>
        <begin position="9"/>
        <end position="162"/>
    </location>
</feature>
<sequence>MTASSSSARPRRDFTVAVFVVCNGRVLLMYHRRYGKWLPPGGHVKDGELPDDAAVREVLEESGLLVQLVGQRGIDVASPRQLIRPEGVQLEAIEPGHEHIDFIYFARPVPPCAAGQRPPEPVPNGEARTMGWFSEQEWEGLGLTEEIRLWSRKALRTLQEES</sequence>
<dbReference type="PROSITE" id="PS00893">
    <property type="entry name" value="NUDIX_BOX"/>
    <property type="match status" value="1"/>
</dbReference>
<evidence type="ECO:0000256" key="2">
    <source>
        <dbReference type="ARBA" id="ARBA00022801"/>
    </source>
</evidence>
<dbReference type="PANTHER" id="PTHR43046:SF14">
    <property type="entry name" value="MUTT_NUDIX FAMILY PROTEIN"/>
    <property type="match status" value="1"/>
</dbReference>
<proteinExistence type="inferred from homology"/>
<dbReference type="Gene3D" id="3.90.79.10">
    <property type="entry name" value="Nucleoside Triphosphate Pyrophosphohydrolase"/>
    <property type="match status" value="1"/>
</dbReference>
<dbReference type="CDD" id="cd03674">
    <property type="entry name" value="NUDIX_Hydrolase"/>
    <property type="match status" value="1"/>
</dbReference>
<comment type="similarity">
    <text evidence="3">Belongs to the Nudix hydrolase family.</text>
</comment>
<dbReference type="SUPFAM" id="SSF55811">
    <property type="entry name" value="Nudix"/>
    <property type="match status" value="1"/>
</dbReference>
<evidence type="ECO:0000256" key="3">
    <source>
        <dbReference type="RuleBase" id="RU003476"/>
    </source>
</evidence>
<dbReference type="InterPro" id="IPR000086">
    <property type="entry name" value="NUDIX_hydrolase_dom"/>
</dbReference>